<feature type="transmembrane region" description="Helical" evidence="1">
    <location>
        <begin position="159"/>
        <end position="179"/>
    </location>
</feature>
<dbReference type="AlphaFoldDB" id="A0A1I4QD54"/>
<reference evidence="2 3" key="1">
    <citation type="submission" date="2016-10" db="EMBL/GenBank/DDBJ databases">
        <authorList>
            <person name="de Groot N.N."/>
        </authorList>
    </citation>
    <scope>NUCLEOTIDE SEQUENCE [LARGE SCALE GENOMIC DNA]</scope>
    <source>
        <strain evidence="2 3">ATCC 43154</strain>
    </source>
</reference>
<dbReference type="OrthoDB" id="2388670at2"/>
<feature type="transmembrane region" description="Helical" evidence="1">
    <location>
        <begin position="67"/>
        <end position="89"/>
    </location>
</feature>
<keyword evidence="3" id="KW-1185">Reference proteome</keyword>
<evidence type="ECO:0000256" key="1">
    <source>
        <dbReference type="SAM" id="Phobius"/>
    </source>
</evidence>
<name>A0A1I4QD54_9BURK</name>
<feature type="transmembrane region" description="Helical" evidence="1">
    <location>
        <begin position="35"/>
        <end position="55"/>
    </location>
</feature>
<organism evidence="2 3">
    <name type="scientific">Rugamonas rubra</name>
    <dbReference type="NCBI Taxonomy" id="758825"/>
    <lineage>
        <taxon>Bacteria</taxon>
        <taxon>Pseudomonadati</taxon>
        <taxon>Pseudomonadota</taxon>
        <taxon>Betaproteobacteria</taxon>
        <taxon>Burkholderiales</taxon>
        <taxon>Oxalobacteraceae</taxon>
        <taxon>Telluria group</taxon>
        <taxon>Rugamonas</taxon>
    </lineage>
</organism>
<dbReference type="STRING" id="758825.SAMN02982985_03846"/>
<feature type="transmembrane region" description="Helical" evidence="1">
    <location>
        <begin position="95"/>
        <end position="115"/>
    </location>
</feature>
<evidence type="ECO:0000313" key="3">
    <source>
        <dbReference type="Proteomes" id="UP000199470"/>
    </source>
</evidence>
<dbReference type="EMBL" id="FOTW01000019">
    <property type="protein sequence ID" value="SFM37979.1"/>
    <property type="molecule type" value="Genomic_DNA"/>
</dbReference>
<proteinExistence type="predicted"/>
<accession>A0A1I4QD54</accession>
<gene>
    <name evidence="2" type="ORF">SAMN02982985_03846</name>
</gene>
<protein>
    <submittedName>
        <fullName evidence="2">Uncharacterized protein</fullName>
    </submittedName>
</protein>
<keyword evidence="1" id="KW-1133">Transmembrane helix</keyword>
<evidence type="ECO:0000313" key="2">
    <source>
        <dbReference type="EMBL" id="SFM37979.1"/>
    </source>
</evidence>
<keyword evidence="1" id="KW-0812">Transmembrane</keyword>
<dbReference type="Proteomes" id="UP000199470">
    <property type="component" value="Unassembled WGS sequence"/>
</dbReference>
<keyword evidence="1" id="KW-0472">Membrane</keyword>
<dbReference type="RefSeq" id="WP_093389333.1">
    <property type="nucleotide sequence ID" value="NZ_FOTW01000019.1"/>
</dbReference>
<sequence length="193" mass="20446">MLPPRLLRHPCLPGALLALLGLAHPWLEASMARHMLAELPLLFALGWYAAALAGARWRPARAYAPPMLLAALLIVSVWMLPVALDLAVLHPGANALKVLGLLLAGALAGAAWPVAGLVLQGFFMFNWSWMSIAGGLLYQDAPQQLCSVYLSEQQWSAGTGLVTLSSSVLVLWLLHAVFLPALTSMAPAGDGAL</sequence>